<evidence type="ECO:0000313" key="2">
    <source>
        <dbReference type="EMBL" id="CAB3244205.1"/>
    </source>
</evidence>
<evidence type="ECO:0000256" key="1">
    <source>
        <dbReference type="SAM" id="MobiDB-lite"/>
    </source>
</evidence>
<proteinExistence type="predicted"/>
<gene>
    <name evidence="2" type="ORF">APLA_LOCUS9870</name>
</gene>
<dbReference type="EMBL" id="CADEBC010000520">
    <property type="protein sequence ID" value="CAB3244205.1"/>
    <property type="molecule type" value="Genomic_DNA"/>
</dbReference>
<evidence type="ECO:0000313" key="3">
    <source>
        <dbReference type="Proteomes" id="UP000494106"/>
    </source>
</evidence>
<comment type="caution">
    <text evidence="2">The sequence shown here is derived from an EMBL/GenBank/DDBJ whole genome shotgun (WGS) entry which is preliminary data.</text>
</comment>
<protein>
    <submittedName>
        <fullName evidence="2">Uncharacterized protein</fullName>
    </submittedName>
</protein>
<keyword evidence="3" id="KW-1185">Reference proteome</keyword>
<dbReference type="AlphaFoldDB" id="A0A8S1AA80"/>
<reference evidence="2 3" key="1">
    <citation type="submission" date="2020-04" db="EMBL/GenBank/DDBJ databases">
        <authorList>
            <person name="Wallbank WR R."/>
            <person name="Pardo Diaz C."/>
            <person name="Kozak K."/>
            <person name="Martin S."/>
            <person name="Jiggins C."/>
            <person name="Moest M."/>
            <person name="Warren A I."/>
            <person name="Byers J.R.P. K."/>
            <person name="Montejo-Kovacevich G."/>
            <person name="Yen C E."/>
        </authorList>
    </citation>
    <scope>NUCLEOTIDE SEQUENCE [LARGE SCALE GENOMIC DNA]</scope>
</reference>
<name>A0A8S1AA80_ARCPL</name>
<accession>A0A8S1AA80</accession>
<organism evidence="2 3">
    <name type="scientific">Arctia plantaginis</name>
    <name type="common">Wood tiger moth</name>
    <name type="synonym">Phalaena plantaginis</name>
    <dbReference type="NCBI Taxonomy" id="874455"/>
    <lineage>
        <taxon>Eukaryota</taxon>
        <taxon>Metazoa</taxon>
        <taxon>Ecdysozoa</taxon>
        <taxon>Arthropoda</taxon>
        <taxon>Hexapoda</taxon>
        <taxon>Insecta</taxon>
        <taxon>Pterygota</taxon>
        <taxon>Neoptera</taxon>
        <taxon>Endopterygota</taxon>
        <taxon>Lepidoptera</taxon>
        <taxon>Glossata</taxon>
        <taxon>Ditrysia</taxon>
        <taxon>Noctuoidea</taxon>
        <taxon>Erebidae</taxon>
        <taxon>Arctiinae</taxon>
        <taxon>Arctia</taxon>
    </lineage>
</organism>
<dbReference type="Proteomes" id="UP000494106">
    <property type="component" value="Unassembled WGS sequence"/>
</dbReference>
<feature type="region of interest" description="Disordered" evidence="1">
    <location>
        <begin position="20"/>
        <end position="56"/>
    </location>
</feature>
<sequence length="374" mass="40954">MLGLCLYRQVRQWQHCRVGSLGRHRHPPLPPQGDCRHHKCSEAQAPGRTEGQSSRSACTARSLALGSRRLRQGYTRLRYPTYSCAGAPRASRRGRRARRARWRWARGGYARATLGYATLRTVVQAHRGPVVEVGVRGALAGAGLAASTPGLHYPTYSCAGAPRASRRGRRARRARWRWARGGYARATLGYATLRTVVQAHRGPVVEVGVRGALAGAGLAASTPGLHYPTYSCAGAPRASRRGRRARRARWRWARGIYARATLPYVQLCRRTEGQSSRSACAARSLALGSRRLRQGYTRLRYPTYSCAGAPRASRRGRRARRARWRWARGGYARATLGYATLRTVVQAHRGPVVEVGVRGALAGAGLAAATPGLH</sequence>